<name>A0A0G1BPW0_9BACT</name>
<gene>
    <name evidence="1" type="ORF">UV02_C0067G0001</name>
</gene>
<evidence type="ECO:0000313" key="2">
    <source>
        <dbReference type="Proteomes" id="UP000034516"/>
    </source>
</evidence>
<organism evidence="1 2">
    <name type="scientific">Candidatus Kuenenbacteria bacterium GW2011_GWA2_42_15</name>
    <dbReference type="NCBI Taxonomy" id="1618677"/>
    <lineage>
        <taxon>Bacteria</taxon>
        <taxon>Candidatus Kueneniibacteriota</taxon>
    </lineage>
</organism>
<comment type="caution">
    <text evidence="1">The sequence shown here is derived from an EMBL/GenBank/DDBJ whole genome shotgun (WGS) entry which is preliminary data.</text>
</comment>
<reference evidence="1 2" key="1">
    <citation type="journal article" date="2015" name="Nature">
        <title>rRNA introns, odd ribosomes, and small enigmatic genomes across a large radiation of phyla.</title>
        <authorList>
            <person name="Brown C.T."/>
            <person name="Hug L.A."/>
            <person name="Thomas B.C."/>
            <person name="Sharon I."/>
            <person name="Castelle C.J."/>
            <person name="Singh A."/>
            <person name="Wilkins M.J."/>
            <person name="Williams K.H."/>
            <person name="Banfield J.F."/>
        </authorList>
    </citation>
    <scope>NUCLEOTIDE SEQUENCE [LARGE SCALE GENOMIC DNA]</scope>
</reference>
<proteinExistence type="predicted"/>
<sequence>MDMQKLRVLFGPKVKKVFKIIGIAIVVF</sequence>
<feature type="non-terminal residue" evidence="1">
    <location>
        <position position="28"/>
    </location>
</feature>
<dbReference type="EMBL" id="LCCW01000067">
    <property type="protein sequence ID" value="KKS39528.1"/>
    <property type="molecule type" value="Genomic_DNA"/>
</dbReference>
<accession>A0A0G1BPW0</accession>
<dbReference type="AlphaFoldDB" id="A0A0G1BPW0"/>
<protein>
    <submittedName>
        <fullName evidence="1">Uncharacterized protein</fullName>
    </submittedName>
</protein>
<dbReference type="Proteomes" id="UP000034516">
    <property type="component" value="Unassembled WGS sequence"/>
</dbReference>
<evidence type="ECO:0000313" key="1">
    <source>
        <dbReference type="EMBL" id="KKS39528.1"/>
    </source>
</evidence>